<gene>
    <name evidence="1" type="ordered locus">Sgly_3354</name>
</gene>
<reference evidence="2" key="2">
    <citation type="submission" date="2011-02" db="EMBL/GenBank/DDBJ databases">
        <title>The complete genome of Syntrophobotulus glycolicus DSM 8271.</title>
        <authorList>
            <person name="Lucas S."/>
            <person name="Copeland A."/>
            <person name="Lapidus A."/>
            <person name="Bruce D."/>
            <person name="Goodwin L."/>
            <person name="Pitluck S."/>
            <person name="Kyrpides N."/>
            <person name="Mavromatis K."/>
            <person name="Pagani I."/>
            <person name="Ivanova N."/>
            <person name="Mikhailova N."/>
            <person name="Chertkov O."/>
            <person name="Held B."/>
            <person name="Detter J.C."/>
            <person name="Tapia R."/>
            <person name="Han C."/>
            <person name="Land M."/>
            <person name="Hauser L."/>
            <person name="Markowitz V."/>
            <person name="Cheng J.-F."/>
            <person name="Hugenholtz P."/>
            <person name="Woyke T."/>
            <person name="Wu D."/>
            <person name="Spring S."/>
            <person name="Schroeder M."/>
            <person name="Brambilla E."/>
            <person name="Klenk H.-P."/>
            <person name="Eisen J.A."/>
        </authorList>
    </citation>
    <scope>NUCLEOTIDE SEQUENCE [LARGE SCALE GENOMIC DNA]</scope>
    <source>
        <strain evidence="2">DSM 8271 / FlGlyR</strain>
    </source>
</reference>
<protein>
    <recommendedName>
        <fullName evidence="3">DUF951 domain-containing protein</fullName>
    </recommendedName>
</protein>
<dbReference type="Pfam" id="PF06107">
    <property type="entry name" value="DUF951"/>
    <property type="match status" value="1"/>
</dbReference>
<proteinExistence type="predicted"/>
<dbReference type="InterPro" id="IPR009296">
    <property type="entry name" value="DUF951"/>
</dbReference>
<evidence type="ECO:0000313" key="1">
    <source>
        <dbReference type="EMBL" id="ADY57616.1"/>
    </source>
</evidence>
<dbReference type="RefSeq" id="WP_013626341.1">
    <property type="nucleotide sequence ID" value="NC_015172.1"/>
</dbReference>
<dbReference type="HOGENOM" id="CLU_180138_0_2_9"/>
<dbReference type="EMBL" id="CP002547">
    <property type="protein sequence ID" value="ADY57616.1"/>
    <property type="molecule type" value="Genomic_DNA"/>
</dbReference>
<dbReference type="AlphaFoldDB" id="F0T2X9"/>
<dbReference type="OrthoDB" id="9802710at2"/>
<keyword evidence="2" id="KW-1185">Reference proteome</keyword>
<evidence type="ECO:0008006" key="3">
    <source>
        <dbReference type="Google" id="ProtNLM"/>
    </source>
</evidence>
<reference evidence="1 2" key="1">
    <citation type="journal article" date="2011" name="Stand. Genomic Sci.">
        <title>Complete genome sequence of Syntrophobotulus glycolicus type strain (FlGlyR).</title>
        <authorList>
            <person name="Han C."/>
            <person name="Mwirichia R."/>
            <person name="Chertkov O."/>
            <person name="Held B."/>
            <person name="Lapidus A."/>
            <person name="Nolan M."/>
            <person name="Lucas S."/>
            <person name="Hammon N."/>
            <person name="Deshpande S."/>
            <person name="Cheng J.F."/>
            <person name="Tapia R."/>
            <person name="Goodwin L."/>
            <person name="Pitluck S."/>
            <person name="Huntemann M."/>
            <person name="Liolios K."/>
            <person name="Ivanova N."/>
            <person name="Pagani I."/>
            <person name="Mavromatis K."/>
            <person name="Ovchinikova G."/>
            <person name="Pati A."/>
            <person name="Chen A."/>
            <person name="Palaniappan K."/>
            <person name="Land M."/>
            <person name="Hauser L."/>
            <person name="Brambilla E.M."/>
            <person name="Rohde M."/>
            <person name="Spring S."/>
            <person name="Sikorski J."/>
            <person name="Goker M."/>
            <person name="Woyke T."/>
            <person name="Bristow J."/>
            <person name="Eisen J.A."/>
            <person name="Markowitz V."/>
            <person name="Hugenholtz P."/>
            <person name="Kyrpides N.C."/>
            <person name="Klenk H.P."/>
            <person name="Detter J.C."/>
        </authorList>
    </citation>
    <scope>NUCLEOTIDE SEQUENCE [LARGE SCALE GENOMIC DNA]</scope>
    <source>
        <strain evidence="2">DSM 8271 / FlGlyR</strain>
    </source>
</reference>
<accession>F0T2X9</accession>
<dbReference type="PANTHER" id="PTHR38455">
    <property type="entry name" value="HYPOTHETICAL CYTOSOLIC PROTEIN"/>
    <property type="match status" value="1"/>
</dbReference>
<organism evidence="1 2">
    <name type="scientific">Syntrophobotulus glycolicus (strain DSM 8271 / FlGlyR)</name>
    <dbReference type="NCBI Taxonomy" id="645991"/>
    <lineage>
        <taxon>Bacteria</taxon>
        <taxon>Bacillati</taxon>
        <taxon>Bacillota</taxon>
        <taxon>Clostridia</taxon>
        <taxon>Eubacteriales</taxon>
        <taxon>Desulfitobacteriaceae</taxon>
        <taxon>Syntrophobotulus</taxon>
    </lineage>
</organism>
<dbReference type="eggNOG" id="COG4481">
    <property type="taxonomic scope" value="Bacteria"/>
</dbReference>
<sequence length="69" mass="8050">MVKLNVGDIVRLRKLHPCGSADWMIMRTGMDFRIECRGCGHQTWITRVKLERNIKEILHKAEQGESLED</sequence>
<dbReference type="PIRSF" id="PIRSF037263">
    <property type="entry name" value="DUF951_bac"/>
    <property type="match status" value="1"/>
</dbReference>
<dbReference type="KEGG" id="sgy:Sgly_3354"/>
<dbReference type="STRING" id="645991.Sgly_3354"/>
<name>F0T2X9_SYNGF</name>
<evidence type="ECO:0000313" key="2">
    <source>
        <dbReference type="Proteomes" id="UP000007488"/>
    </source>
</evidence>
<dbReference type="PANTHER" id="PTHR38455:SF1">
    <property type="entry name" value="DUF951 DOMAIN-CONTAINING PROTEIN"/>
    <property type="match status" value="1"/>
</dbReference>
<dbReference type="Proteomes" id="UP000007488">
    <property type="component" value="Chromosome"/>
</dbReference>